<dbReference type="EMBL" id="JAPDMZ010000059">
    <property type="protein sequence ID" value="KAK0552735.1"/>
    <property type="molecule type" value="Genomic_DNA"/>
</dbReference>
<proteinExistence type="predicted"/>
<gene>
    <name evidence="1" type="ORF">OC846_002798</name>
</gene>
<reference evidence="1" key="1">
    <citation type="journal article" date="2023" name="PhytoFront">
        <title>Draft Genome Resources of Seven Strains of Tilletia horrida, Causal Agent of Kernel Smut of Rice.</title>
        <authorList>
            <person name="Khanal S."/>
            <person name="Antony Babu S."/>
            <person name="Zhou X.G."/>
        </authorList>
    </citation>
    <scope>NUCLEOTIDE SEQUENCE</scope>
    <source>
        <strain evidence="1">TX6</strain>
    </source>
</reference>
<protein>
    <submittedName>
        <fullName evidence="1">Uncharacterized protein</fullName>
    </submittedName>
</protein>
<evidence type="ECO:0000313" key="2">
    <source>
        <dbReference type="Proteomes" id="UP001176517"/>
    </source>
</evidence>
<comment type="caution">
    <text evidence="1">The sequence shown here is derived from an EMBL/GenBank/DDBJ whole genome shotgun (WGS) entry which is preliminary data.</text>
</comment>
<accession>A0AAN6JYK6</accession>
<dbReference type="AlphaFoldDB" id="A0AAN6JYK6"/>
<name>A0AAN6JYK6_9BASI</name>
<evidence type="ECO:0000313" key="1">
    <source>
        <dbReference type="EMBL" id="KAK0552735.1"/>
    </source>
</evidence>
<dbReference type="Proteomes" id="UP001176517">
    <property type="component" value="Unassembled WGS sequence"/>
</dbReference>
<organism evidence="1 2">
    <name type="scientific">Tilletia horrida</name>
    <dbReference type="NCBI Taxonomy" id="155126"/>
    <lineage>
        <taxon>Eukaryota</taxon>
        <taxon>Fungi</taxon>
        <taxon>Dikarya</taxon>
        <taxon>Basidiomycota</taxon>
        <taxon>Ustilaginomycotina</taxon>
        <taxon>Exobasidiomycetes</taxon>
        <taxon>Tilletiales</taxon>
        <taxon>Tilletiaceae</taxon>
        <taxon>Tilletia</taxon>
    </lineage>
</organism>
<keyword evidence="2" id="KW-1185">Reference proteome</keyword>
<sequence length="333" mass="38069">MSMQSRGPALPMEVILLIIANVVEDPRRIYSSSHVVTKTLLSCIRVCRATRLAASNLLRQHCVYIDDHEQLQQLIQYLEQEGQIASDGRGPRYKSITQLYLSPFGEDINDLSIASAIEQLFKLVHQTLRRLVIDIPLRSIYPEDDEGGVRRLLRDGFSLLTKLEEFVSVRDELYLNVSERVPSREAKVWTMWPNLRRLALYNPVSDPQLWQMVRAMPHLTTLVLTRADGLESCDMKAEYLHVQTSFHGSSPRPLRVLIVNTFRFHSITSLMGEGDWLSIDPDETMQVSLNDVPVSPGTEDWAIEMCQEWIKQAALKGILWDCQGRRIRGGRAD</sequence>